<dbReference type="SMART" id="SM00856">
    <property type="entry name" value="PMEI"/>
    <property type="match status" value="1"/>
</dbReference>
<comment type="similarity">
    <text evidence="6">Belongs to the PMEI family.</text>
</comment>
<keyword evidence="3" id="KW-0964">Secreted</keyword>
<comment type="subcellular location">
    <subcellularLocation>
        <location evidence="1">Secreted</location>
        <location evidence="1">Extracellular space</location>
        <location evidence="1">Apoplast</location>
    </subcellularLocation>
</comment>
<dbReference type="CDD" id="cd15798">
    <property type="entry name" value="PMEI-like_3"/>
    <property type="match status" value="1"/>
</dbReference>
<sequence>MAANKTPRHPLSYHHVFMMLLTLLFMSTLQAVLATTNTSQTYEKYIITSCNSTTYPQLCYSSLSPYASKIKANPKKLCKTSLSVGLEAAQNASSIVSKQLKQKGSLTSSETAVIKDCVVNIKKSIDELRESLDAMDKLSGWDKEFQMSNIKTWVSAALTDENTCLDGFEEGQEISEKVKNKVRKRILEVARLTSNALYLINNLNY</sequence>
<evidence type="ECO:0000256" key="1">
    <source>
        <dbReference type="ARBA" id="ARBA00004271"/>
    </source>
</evidence>
<evidence type="ECO:0000313" key="10">
    <source>
        <dbReference type="Proteomes" id="UP000811609"/>
    </source>
</evidence>
<evidence type="ECO:0000256" key="4">
    <source>
        <dbReference type="ARBA" id="ARBA00022729"/>
    </source>
</evidence>
<keyword evidence="2" id="KW-0052">Apoplast</keyword>
<evidence type="ECO:0000256" key="6">
    <source>
        <dbReference type="ARBA" id="ARBA00038471"/>
    </source>
</evidence>
<dbReference type="AlphaFoldDB" id="A0A8T1QMX1"/>
<gene>
    <name evidence="9" type="ORF">CIPAW_05G217500</name>
</gene>
<evidence type="ECO:0000256" key="7">
    <source>
        <dbReference type="SAM" id="SignalP"/>
    </source>
</evidence>
<dbReference type="Proteomes" id="UP000811609">
    <property type="component" value="Chromosome 5"/>
</dbReference>
<feature type="signal peptide" evidence="7">
    <location>
        <begin position="1"/>
        <end position="34"/>
    </location>
</feature>
<evidence type="ECO:0000256" key="2">
    <source>
        <dbReference type="ARBA" id="ARBA00022523"/>
    </source>
</evidence>
<dbReference type="FunFam" id="1.20.140.40:FF:000006">
    <property type="entry name" value="Pectinesterase inhibitor 3"/>
    <property type="match status" value="1"/>
</dbReference>
<dbReference type="EMBL" id="CM031813">
    <property type="protein sequence ID" value="KAG6655454.1"/>
    <property type="molecule type" value="Genomic_DNA"/>
</dbReference>
<dbReference type="PANTHER" id="PTHR31080">
    <property type="entry name" value="PECTINESTERASE INHIBITOR-LIKE"/>
    <property type="match status" value="1"/>
</dbReference>
<accession>A0A8T1QMX1</accession>
<dbReference type="InterPro" id="IPR051955">
    <property type="entry name" value="PME_Inhibitor"/>
</dbReference>
<dbReference type="Pfam" id="PF04043">
    <property type="entry name" value="PMEI"/>
    <property type="match status" value="1"/>
</dbReference>
<feature type="domain" description="Pectinesterase inhibitor" evidence="8">
    <location>
        <begin position="41"/>
        <end position="199"/>
    </location>
</feature>
<dbReference type="GO" id="GO:0004857">
    <property type="term" value="F:enzyme inhibitor activity"/>
    <property type="evidence" value="ECO:0007669"/>
    <property type="project" value="InterPro"/>
</dbReference>
<evidence type="ECO:0000259" key="8">
    <source>
        <dbReference type="SMART" id="SM00856"/>
    </source>
</evidence>
<dbReference type="NCBIfam" id="TIGR01614">
    <property type="entry name" value="PME_inhib"/>
    <property type="match status" value="1"/>
</dbReference>
<protein>
    <recommendedName>
        <fullName evidence="8">Pectinesterase inhibitor domain-containing protein</fullName>
    </recommendedName>
</protein>
<dbReference type="InterPro" id="IPR006501">
    <property type="entry name" value="Pectinesterase_inhib_dom"/>
</dbReference>
<feature type="chain" id="PRO_5035796055" description="Pectinesterase inhibitor domain-containing protein" evidence="7">
    <location>
        <begin position="35"/>
        <end position="205"/>
    </location>
</feature>
<evidence type="ECO:0000313" key="9">
    <source>
        <dbReference type="EMBL" id="KAG6655454.1"/>
    </source>
</evidence>
<name>A0A8T1QMX1_CARIL</name>
<dbReference type="GO" id="GO:0048046">
    <property type="term" value="C:apoplast"/>
    <property type="evidence" value="ECO:0007669"/>
    <property type="project" value="UniProtKB-SubCell"/>
</dbReference>
<keyword evidence="10" id="KW-1185">Reference proteome</keyword>
<keyword evidence="4 7" id="KW-0732">Signal</keyword>
<reference evidence="9" key="1">
    <citation type="submission" date="2020-12" db="EMBL/GenBank/DDBJ databases">
        <title>WGS assembly of Carya illinoinensis cv. Pawnee.</title>
        <authorList>
            <person name="Platts A."/>
            <person name="Shu S."/>
            <person name="Wright S."/>
            <person name="Barry K."/>
            <person name="Edger P."/>
            <person name="Pires J.C."/>
            <person name="Schmutz J."/>
        </authorList>
    </citation>
    <scope>NUCLEOTIDE SEQUENCE</scope>
    <source>
        <tissue evidence="9">Leaf</tissue>
    </source>
</reference>
<comment type="caution">
    <text evidence="9">The sequence shown here is derived from an EMBL/GenBank/DDBJ whole genome shotgun (WGS) entry which is preliminary data.</text>
</comment>
<proteinExistence type="inferred from homology"/>
<evidence type="ECO:0000256" key="5">
    <source>
        <dbReference type="ARBA" id="ARBA00023157"/>
    </source>
</evidence>
<organism evidence="9 10">
    <name type="scientific">Carya illinoinensis</name>
    <name type="common">Pecan</name>
    <dbReference type="NCBI Taxonomy" id="32201"/>
    <lineage>
        <taxon>Eukaryota</taxon>
        <taxon>Viridiplantae</taxon>
        <taxon>Streptophyta</taxon>
        <taxon>Embryophyta</taxon>
        <taxon>Tracheophyta</taxon>
        <taxon>Spermatophyta</taxon>
        <taxon>Magnoliopsida</taxon>
        <taxon>eudicotyledons</taxon>
        <taxon>Gunneridae</taxon>
        <taxon>Pentapetalae</taxon>
        <taxon>rosids</taxon>
        <taxon>fabids</taxon>
        <taxon>Fagales</taxon>
        <taxon>Juglandaceae</taxon>
        <taxon>Carya</taxon>
    </lineage>
</organism>
<keyword evidence="5" id="KW-1015">Disulfide bond</keyword>
<evidence type="ECO:0000256" key="3">
    <source>
        <dbReference type="ARBA" id="ARBA00022525"/>
    </source>
</evidence>
<dbReference type="PANTHER" id="PTHR31080:SF15">
    <property type="entry name" value="INVERTASE"/>
    <property type="match status" value="1"/>
</dbReference>